<evidence type="ECO:0000313" key="4">
    <source>
        <dbReference type="Proteomes" id="UP001168575"/>
    </source>
</evidence>
<feature type="coiled-coil region" evidence="1">
    <location>
        <begin position="379"/>
        <end position="413"/>
    </location>
</feature>
<comment type="caution">
    <text evidence="3">The sequence shown here is derived from an EMBL/GenBank/DDBJ whole genome shotgun (WGS) entry which is preliminary data.</text>
</comment>
<evidence type="ECO:0000256" key="1">
    <source>
        <dbReference type="SAM" id="Coils"/>
    </source>
</evidence>
<gene>
    <name evidence="3" type="ORF">Q3982_07420</name>
</gene>
<proteinExistence type="predicted"/>
<evidence type="ECO:0000313" key="3">
    <source>
        <dbReference type="EMBL" id="MDO4842486.1"/>
    </source>
</evidence>
<keyword evidence="4" id="KW-1185">Reference proteome</keyword>
<keyword evidence="1" id="KW-0175">Coiled coil</keyword>
<evidence type="ECO:0000256" key="2">
    <source>
        <dbReference type="SAM" id="MobiDB-lite"/>
    </source>
</evidence>
<dbReference type="AlphaFoldDB" id="A0AA43UAJ1"/>
<sequence length="736" mass="81105">TGNEQARMQREAQSKADAAQQAADAAKAQYEELVDAVMAGDLTKVKDMQAARVRMSENQKTANEYRDTAAKHQAAAQEAYNKGLDEARKRGAQISREENLQNAAQFQTELETMMEYADYGDEIKRLSDVLQEQETVGYDEGTKEAVEQRIAEIKEKRTEIADTARQNADERVKQLRETIEAMREANMDEGTLADYEQEIERAQDETLFYQANEEAVPPENRQTETLRRVADEIRQMAQTVENGQSIDENVADALLSELRALAGDTADTGEAISAAREGGRLQSAIQDARGADASMRHDVAELERVEDLQGLTREAQTMIQALQNGETVSQADVERLQKRIDAQIGTLDQTTSDLFAGEVMEAAREGGRVRSAYDAAQDRAALKKKAEESVNALTKAQNAAEKAEQLTQALKDGQPVSERQANGIIDDVYNNLAKMDDTVADILFDETEAAVTKAGELAVALDDAKERDKANANNAVTRYMEKAMQKEQAKRTYDALSGVANTLRNRKVYVNDSQTAEILSITGLKSISQVNNAYGTRFTRALADRAVKLDGQFYVELANMSNGYMEAASLHPEEDVMYALMARKKAYRDKQVKLEKPQDTAQVRRAAKGVMEGDVGAKAKENTTYRGIEVQQPEGKADKGTNIVKTTKKLAKDIGVGSTIGAWNMKEAGGASAYYREVMRYMATDAKSAARVDVNMHEIGHAVSERTGITGTAEMVQNLLHANPDFGTHYAESELP</sequence>
<feature type="non-terminal residue" evidence="3">
    <location>
        <position position="736"/>
    </location>
</feature>
<feature type="coiled-coil region" evidence="1">
    <location>
        <begin position="143"/>
        <end position="212"/>
    </location>
</feature>
<name>A0AA43UAJ1_9ACTN</name>
<dbReference type="Proteomes" id="UP001168575">
    <property type="component" value="Unassembled WGS sequence"/>
</dbReference>
<dbReference type="EMBL" id="JAUMVS010000187">
    <property type="protein sequence ID" value="MDO4842486.1"/>
    <property type="molecule type" value="Genomic_DNA"/>
</dbReference>
<protein>
    <submittedName>
        <fullName evidence="3">Uncharacterized protein</fullName>
    </submittedName>
</protein>
<feature type="compositionally biased region" description="Low complexity" evidence="2">
    <location>
        <begin position="15"/>
        <end position="25"/>
    </location>
</feature>
<reference evidence="3" key="1">
    <citation type="submission" date="2023-07" db="EMBL/GenBank/DDBJ databases">
        <title>Between Cages and Wild: Unraveling the Impact of Captivity on Animal Microbiomes and Antimicrobial Resistance.</title>
        <authorList>
            <person name="Schmartz G.P."/>
            <person name="Rehner J."/>
            <person name="Schuff M.J."/>
            <person name="Becker S.L."/>
            <person name="Kravczyk M."/>
            <person name="Gurevich A."/>
            <person name="Francke R."/>
            <person name="Mueller R."/>
            <person name="Keller V."/>
            <person name="Keller A."/>
        </authorList>
    </citation>
    <scope>NUCLEOTIDE SEQUENCE</scope>
    <source>
        <strain evidence="3">S12M_St_49</strain>
    </source>
</reference>
<organism evidence="3 4">
    <name type="scientific">Phoenicibacter congonensis</name>
    <dbReference type="NCBI Taxonomy" id="1944646"/>
    <lineage>
        <taxon>Bacteria</taxon>
        <taxon>Bacillati</taxon>
        <taxon>Actinomycetota</taxon>
        <taxon>Coriobacteriia</taxon>
        <taxon>Eggerthellales</taxon>
        <taxon>Eggerthellaceae</taxon>
        <taxon>Phoenicibacter</taxon>
    </lineage>
</organism>
<feature type="non-terminal residue" evidence="3">
    <location>
        <position position="1"/>
    </location>
</feature>
<accession>A0AA43UAJ1</accession>
<feature type="region of interest" description="Disordered" evidence="2">
    <location>
        <begin position="1"/>
        <end position="25"/>
    </location>
</feature>